<keyword evidence="2" id="KW-0812">Transmembrane</keyword>
<evidence type="ECO:0000313" key="4">
    <source>
        <dbReference type="Proteomes" id="UP000005204"/>
    </source>
</evidence>
<keyword evidence="4" id="KW-1185">Reference proteome</keyword>
<evidence type="ECO:0000256" key="2">
    <source>
        <dbReference type="SAM" id="Phobius"/>
    </source>
</evidence>
<feature type="transmembrane region" description="Helical" evidence="2">
    <location>
        <begin position="134"/>
        <end position="155"/>
    </location>
</feature>
<organism evidence="3 4">
    <name type="scientific">Bombyx mori</name>
    <name type="common">Silk moth</name>
    <dbReference type="NCBI Taxonomy" id="7091"/>
    <lineage>
        <taxon>Eukaryota</taxon>
        <taxon>Metazoa</taxon>
        <taxon>Ecdysozoa</taxon>
        <taxon>Arthropoda</taxon>
        <taxon>Hexapoda</taxon>
        <taxon>Insecta</taxon>
        <taxon>Pterygota</taxon>
        <taxon>Neoptera</taxon>
        <taxon>Endopterygota</taxon>
        <taxon>Lepidoptera</taxon>
        <taxon>Glossata</taxon>
        <taxon>Ditrysia</taxon>
        <taxon>Bombycoidea</taxon>
        <taxon>Bombycidae</taxon>
        <taxon>Bombycinae</taxon>
        <taxon>Bombyx</taxon>
    </lineage>
</organism>
<reference evidence="4" key="1">
    <citation type="journal article" date="2008" name="Insect Biochem. Mol. Biol.">
        <title>The genome of a lepidopteran model insect, the silkworm Bombyx mori.</title>
        <authorList>
            <consortium name="International Silkworm Genome Consortium"/>
        </authorList>
    </citation>
    <scope>NUCLEOTIDE SEQUENCE [LARGE SCALE GENOMIC DNA]</scope>
    <source>
        <strain evidence="4">p50T</strain>
    </source>
</reference>
<dbReference type="AlphaFoldDB" id="A0A8R2AVB4"/>
<evidence type="ECO:0000313" key="3">
    <source>
        <dbReference type="EnsemblMetazoa" id="XP_004929616.1"/>
    </source>
</evidence>
<dbReference type="KEGG" id="bmor:101743893"/>
<proteinExistence type="predicted"/>
<accession>A0A8R2AVB4</accession>
<gene>
    <name evidence="3" type="primary">101743893</name>
</gene>
<keyword evidence="2" id="KW-1133">Transmembrane helix</keyword>
<protein>
    <submittedName>
        <fullName evidence="3">Uncharacterized protein</fullName>
    </submittedName>
</protein>
<dbReference type="Proteomes" id="UP000005204">
    <property type="component" value="Unassembled WGS sequence"/>
</dbReference>
<dbReference type="OMA" id="SAIHHER"/>
<keyword evidence="2" id="KW-0472">Membrane</keyword>
<sequence>MDLSIADHSDSDSGESWTLLENSSACGEDAPVILKNFNSERQAVDSNTDKDEDTDGISIISDCEQDTAFEPNNDQQQFLSESELKDFTNQYISITPISTNSSDHDEAKHEYDFLGDNNKHKTYVHRRNKRLSTVLNIIMLGSVITAAGVAIGHMWGAKNECSTNTIPVSVNKILSNLYKLQEENAYLRNKLKELTGTLNLQKKPVLSKSAIHHERCQKVYEESLNNRHADKITKCVDEYFNTGLDTPNKPSLPEYERDFLNDINKLKNVYMQNKSWLDDEITKRLKNETQMHQKFRKEIKVAILNTVREESEPKYEKIENRITEKKIKNHKGKESQLENKLSNRQEISTPLLTEPTLDRISYADSLKQLKNIQGAIKQSEDTTSSISKSEVKNVKKKVQEIDEGLNRITSDYEILKDDRHVFLNAKKERNKYDRHKSHKKQKRKNKYEQWEMKGGYLKDYDEISLSSQENENFNLKLDQSTDIDKKHLQPTSSTDKGHDLNAFGEVSDTKVVINELKSCKYKDKNKTLKELKWYEKRAAFRTEARKKLEHELFGENNANKASWYFRRMNKREQCRAKDTNNTNRKLYKRQMNYKNKK</sequence>
<feature type="compositionally biased region" description="Basic and acidic residues" evidence="1">
    <location>
        <begin position="1"/>
        <end position="11"/>
    </location>
</feature>
<dbReference type="EnsemblMetazoa" id="XM_004929559.4">
    <property type="protein sequence ID" value="XP_004929616.1"/>
    <property type="gene ID" value="LOC101743893"/>
</dbReference>
<feature type="region of interest" description="Disordered" evidence="1">
    <location>
        <begin position="1"/>
        <end position="22"/>
    </location>
</feature>
<dbReference type="OrthoDB" id="427071at2759"/>
<reference evidence="3" key="2">
    <citation type="submission" date="2022-06" db="UniProtKB">
        <authorList>
            <consortium name="EnsemblMetazoa"/>
        </authorList>
    </citation>
    <scope>IDENTIFICATION</scope>
    <source>
        <strain evidence="3">p50T (Dazao)</strain>
    </source>
</reference>
<name>A0A8R2AVB4_BOMMO</name>
<evidence type="ECO:0000256" key="1">
    <source>
        <dbReference type="SAM" id="MobiDB-lite"/>
    </source>
</evidence>